<organism evidence="2 3">
    <name type="scientific">Chryseobacterium edaphi</name>
    <dbReference type="NCBI Taxonomy" id="2976532"/>
    <lineage>
        <taxon>Bacteria</taxon>
        <taxon>Pseudomonadati</taxon>
        <taxon>Bacteroidota</taxon>
        <taxon>Flavobacteriia</taxon>
        <taxon>Flavobacteriales</taxon>
        <taxon>Weeksellaceae</taxon>
        <taxon>Chryseobacterium group</taxon>
        <taxon>Chryseobacterium</taxon>
    </lineage>
</organism>
<reference evidence="3" key="1">
    <citation type="submission" date="2023-07" db="EMBL/GenBank/DDBJ databases">
        <title>Chryseobacterium sp. strain PBS4-4 Genome sequencing and assembly.</title>
        <authorList>
            <person name="Jung Y."/>
        </authorList>
    </citation>
    <scope>NUCLEOTIDE SEQUENCE [LARGE SCALE GENOMIC DNA]</scope>
    <source>
        <strain evidence="3">PBS4-4</strain>
    </source>
</reference>
<protein>
    <submittedName>
        <fullName evidence="2">Uncharacterized protein</fullName>
    </submittedName>
</protein>
<evidence type="ECO:0000313" key="3">
    <source>
        <dbReference type="Proteomes" id="UP001208649"/>
    </source>
</evidence>
<sequence length="395" mass="45982">MSQLQFLDIIKETLPHFDAGNPSDLIKAEKILKIHQKTNPDLQLNDIENFIAFYKDNGNKYGIILKDENLQKILKNEDFKIDSSQNNIFSQPSSLRDDFGNDYAENIHNYIQLNIKNNDWGNLRIFYKNYFPIINFENKDGLINTITTRNNLIRGILPHPEQYNLLLNQYRHSVDPDFYALQSDIDSAYFNEEIMDINNDLAEYQHTDQFNKVYLGKIFVALSRFDAYTEELRGLLIKNSKIGAKWANLDMTVTLKKKDNTPKYAEKDYGKTAEWILLTIFFSLVGLGIIFLHFRLENNNFWYVTISELLLFLLLNKRLNGHYEENSESKGDTSTRRKLKKWAFKFLFLQIYIIILAICLAIFLGIIALAFASSGIGLGGIIFIIWVIRAIVKRK</sequence>
<keyword evidence="3" id="KW-1185">Reference proteome</keyword>
<proteinExistence type="predicted"/>
<dbReference type="Proteomes" id="UP001208649">
    <property type="component" value="Unassembled WGS sequence"/>
</dbReference>
<keyword evidence="1" id="KW-0812">Transmembrane</keyword>
<dbReference type="EMBL" id="JAOTEM010000001">
    <property type="protein sequence ID" value="MCU7616131.1"/>
    <property type="molecule type" value="Genomic_DNA"/>
</dbReference>
<evidence type="ECO:0000313" key="2">
    <source>
        <dbReference type="EMBL" id="MCU7616131.1"/>
    </source>
</evidence>
<dbReference type="RefSeq" id="WP_263001592.1">
    <property type="nucleotide sequence ID" value="NZ_JAOTEM010000001.1"/>
</dbReference>
<keyword evidence="1" id="KW-0472">Membrane</keyword>
<feature type="transmembrane region" description="Helical" evidence="1">
    <location>
        <begin position="375"/>
        <end position="392"/>
    </location>
</feature>
<keyword evidence="1" id="KW-1133">Transmembrane helix</keyword>
<comment type="caution">
    <text evidence="2">The sequence shown here is derived from an EMBL/GenBank/DDBJ whole genome shotgun (WGS) entry which is preliminary data.</text>
</comment>
<name>A0ABT2W1Q4_9FLAO</name>
<accession>A0ABT2W1Q4</accession>
<feature type="transmembrane region" description="Helical" evidence="1">
    <location>
        <begin position="346"/>
        <end position="369"/>
    </location>
</feature>
<evidence type="ECO:0000256" key="1">
    <source>
        <dbReference type="SAM" id="Phobius"/>
    </source>
</evidence>
<gene>
    <name evidence="2" type="ORF">NZ698_02875</name>
</gene>
<feature type="transmembrane region" description="Helical" evidence="1">
    <location>
        <begin position="275"/>
        <end position="294"/>
    </location>
</feature>